<comment type="caution">
    <text evidence="4">The sequence shown here is derived from an EMBL/GenBank/DDBJ whole genome shotgun (WGS) entry which is preliminary data.</text>
</comment>
<keyword evidence="5" id="KW-1185">Reference proteome</keyword>
<protein>
    <submittedName>
        <fullName evidence="4">Colanic acid biosynthesis glycosyl transferase WcaI</fullName>
    </submittedName>
</protein>
<gene>
    <name evidence="4" type="ORF">BD749_0479</name>
</gene>
<keyword evidence="1" id="KW-0812">Transmembrane</keyword>
<feature type="domain" description="Glycosyltransferase subfamily 4-like N-terminal" evidence="3">
    <location>
        <begin position="17"/>
        <end position="195"/>
    </location>
</feature>
<dbReference type="InterPro" id="IPR001296">
    <property type="entry name" value="Glyco_trans_1"/>
</dbReference>
<dbReference type="Pfam" id="PF00534">
    <property type="entry name" value="Glycos_transf_1"/>
    <property type="match status" value="1"/>
</dbReference>
<dbReference type="SUPFAM" id="SSF53756">
    <property type="entry name" value="UDP-Glycosyltransferase/glycogen phosphorylase"/>
    <property type="match status" value="1"/>
</dbReference>
<dbReference type="Pfam" id="PF13579">
    <property type="entry name" value="Glyco_trans_4_4"/>
    <property type="match status" value="1"/>
</dbReference>
<dbReference type="RefSeq" id="WP_101442764.1">
    <property type="nucleotide sequence ID" value="NZ_PJMU01000001.1"/>
</dbReference>
<name>A0A2N3V1S2_9BACT</name>
<feature type="domain" description="Glycosyl transferase family 1" evidence="2">
    <location>
        <begin position="223"/>
        <end position="376"/>
    </location>
</feature>
<dbReference type="InterPro" id="IPR028098">
    <property type="entry name" value="Glyco_trans_4-like_N"/>
</dbReference>
<keyword evidence="4" id="KW-0808">Transferase</keyword>
<dbReference type="PANTHER" id="PTHR12526">
    <property type="entry name" value="GLYCOSYLTRANSFERASE"/>
    <property type="match status" value="1"/>
</dbReference>
<evidence type="ECO:0000256" key="1">
    <source>
        <dbReference type="SAM" id="Phobius"/>
    </source>
</evidence>
<evidence type="ECO:0000313" key="4">
    <source>
        <dbReference type="EMBL" id="PKV75536.1"/>
    </source>
</evidence>
<keyword evidence="1" id="KW-1133">Transmembrane helix</keyword>
<sequence length="427" mass="48388">MKRRVLLIGYNFYPEPTGIGKYSGEMIAWLAQNGYDCEVVTSYPYYPEWKVQDEYSNKKHWYSTEFQNFGESKIKVNRCPMYVPSVPSGFKRILLDLTFLISACLMLLTLLFQRKFDYVITVVPCFQFGLLGVLYKKLRKTTLLYHIQDLQIEAARDLNMITSPVLINTLFKLEKYILNESDVISSISEGMVRKIKIKAKKDVYLFANWTDCKAFFPINGRSDLKEEFGFKRSDKIILYSGAIGEKQGLEAILYAAKAMEKQRSFKFVICGSGPYKEKLSSLSQNLGLNNLIIFSLQPAECFNKFLNMADVHLVIQKATAGDLVMPSKLTTVLGVGGLALITAKQGTGLHSLISQHNIGILVNPEDQLALNEGIWNAVMGDYDNVRLNARMYAEENLSVDKIMGRYKHDVLEPSLVVKKLPVEQVPA</sequence>
<evidence type="ECO:0000259" key="2">
    <source>
        <dbReference type="Pfam" id="PF00534"/>
    </source>
</evidence>
<dbReference type="OrthoDB" id="9811902at2"/>
<accession>A0A2N3V1S2</accession>
<dbReference type="CDD" id="cd03794">
    <property type="entry name" value="GT4_WbuB-like"/>
    <property type="match status" value="1"/>
</dbReference>
<dbReference type="GO" id="GO:0016757">
    <property type="term" value="F:glycosyltransferase activity"/>
    <property type="evidence" value="ECO:0007669"/>
    <property type="project" value="InterPro"/>
</dbReference>
<evidence type="ECO:0000313" key="5">
    <source>
        <dbReference type="Proteomes" id="UP000233782"/>
    </source>
</evidence>
<dbReference type="Gene3D" id="3.40.50.2000">
    <property type="entry name" value="Glycogen Phosphorylase B"/>
    <property type="match status" value="2"/>
</dbReference>
<organism evidence="4 5">
    <name type="scientific">Pontibacter ramchanderi</name>
    <dbReference type="NCBI Taxonomy" id="1179743"/>
    <lineage>
        <taxon>Bacteria</taxon>
        <taxon>Pseudomonadati</taxon>
        <taxon>Bacteroidota</taxon>
        <taxon>Cytophagia</taxon>
        <taxon>Cytophagales</taxon>
        <taxon>Hymenobacteraceae</taxon>
        <taxon>Pontibacter</taxon>
    </lineage>
</organism>
<evidence type="ECO:0000259" key="3">
    <source>
        <dbReference type="Pfam" id="PF13579"/>
    </source>
</evidence>
<keyword evidence="1" id="KW-0472">Membrane</keyword>
<proteinExistence type="predicted"/>
<dbReference type="Proteomes" id="UP000233782">
    <property type="component" value="Unassembled WGS sequence"/>
</dbReference>
<dbReference type="EMBL" id="PJMU01000001">
    <property type="protein sequence ID" value="PKV75536.1"/>
    <property type="molecule type" value="Genomic_DNA"/>
</dbReference>
<reference evidence="4 5" key="1">
    <citation type="submission" date="2017-12" db="EMBL/GenBank/DDBJ databases">
        <title>Genomic Encyclopedia of Type Strains, Phase III (KMG-III): the genomes of soil and plant-associated and newly described type strains.</title>
        <authorList>
            <person name="Whitman W."/>
        </authorList>
    </citation>
    <scope>NUCLEOTIDE SEQUENCE [LARGE SCALE GENOMIC DNA]</scope>
    <source>
        <strain evidence="4 5">LP43</strain>
    </source>
</reference>
<feature type="transmembrane region" description="Helical" evidence="1">
    <location>
        <begin position="118"/>
        <end position="135"/>
    </location>
</feature>
<dbReference type="NCBIfam" id="NF007640">
    <property type="entry name" value="PRK10307.1"/>
    <property type="match status" value="1"/>
</dbReference>
<feature type="transmembrane region" description="Helical" evidence="1">
    <location>
        <begin position="93"/>
        <end position="112"/>
    </location>
</feature>
<dbReference type="PANTHER" id="PTHR12526:SF633">
    <property type="entry name" value="COLANIC ACID BIOSYNTHESIS GLYCOSYL TRANSFERASE WCAI-RELATED"/>
    <property type="match status" value="1"/>
</dbReference>
<dbReference type="AlphaFoldDB" id="A0A2N3V1S2"/>